<evidence type="ECO:0000313" key="2">
    <source>
        <dbReference type="Proteomes" id="UP001177021"/>
    </source>
</evidence>
<dbReference type="EMBL" id="CASHSV030000311">
    <property type="protein sequence ID" value="CAJ2657199.1"/>
    <property type="molecule type" value="Genomic_DNA"/>
</dbReference>
<dbReference type="Proteomes" id="UP001177021">
    <property type="component" value="Unassembled WGS sequence"/>
</dbReference>
<protein>
    <submittedName>
        <fullName evidence="1">Uncharacterized protein</fullName>
    </submittedName>
</protein>
<evidence type="ECO:0000313" key="1">
    <source>
        <dbReference type="EMBL" id="CAJ2657199.1"/>
    </source>
</evidence>
<sequence>MYSMEELMPSRVLSFEKQFIHLLSGEQAHIMYSMEELMPFVGTSVPSPSIHSVTDTQKDDKKLGLVNDDSTAALHGANSDTMVSFAGGRELNVGRPLDHLNDNKSHLLSSTFNHEEISMTISLVGQLQLLSSTVTMLAVQTPSLTAMINFGIALMAKKGMSEKLWDEKVDTFKKWGWSDEVVSHAFRSHPGVMLVSIDKINLVMSFWVNQLGWNSLAITKKPLV</sequence>
<proteinExistence type="predicted"/>
<accession>A0ACB0KIV1</accession>
<organism evidence="1 2">
    <name type="scientific">Trifolium pratense</name>
    <name type="common">Red clover</name>
    <dbReference type="NCBI Taxonomy" id="57577"/>
    <lineage>
        <taxon>Eukaryota</taxon>
        <taxon>Viridiplantae</taxon>
        <taxon>Streptophyta</taxon>
        <taxon>Embryophyta</taxon>
        <taxon>Tracheophyta</taxon>
        <taxon>Spermatophyta</taxon>
        <taxon>Magnoliopsida</taxon>
        <taxon>eudicotyledons</taxon>
        <taxon>Gunneridae</taxon>
        <taxon>Pentapetalae</taxon>
        <taxon>rosids</taxon>
        <taxon>fabids</taxon>
        <taxon>Fabales</taxon>
        <taxon>Fabaceae</taxon>
        <taxon>Papilionoideae</taxon>
        <taxon>50 kb inversion clade</taxon>
        <taxon>NPAAA clade</taxon>
        <taxon>Hologalegina</taxon>
        <taxon>IRL clade</taxon>
        <taxon>Trifolieae</taxon>
        <taxon>Trifolium</taxon>
    </lineage>
</organism>
<reference evidence="1" key="1">
    <citation type="submission" date="2023-10" db="EMBL/GenBank/DDBJ databases">
        <authorList>
            <person name="Rodriguez Cubillos JULIANA M."/>
            <person name="De Vega J."/>
        </authorList>
    </citation>
    <scope>NUCLEOTIDE SEQUENCE</scope>
</reference>
<name>A0ACB0KIV1_TRIPR</name>
<keyword evidence="2" id="KW-1185">Reference proteome</keyword>
<comment type="caution">
    <text evidence="1">The sequence shown here is derived from an EMBL/GenBank/DDBJ whole genome shotgun (WGS) entry which is preliminary data.</text>
</comment>
<gene>
    <name evidence="1" type="ORF">MILVUS5_LOCUS23818</name>
</gene>